<dbReference type="AlphaFoldDB" id="A0A0E9UJG6"/>
<reference evidence="1" key="1">
    <citation type="submission" date="2014-11" db="EMBL/GenBank/DDBJ databases">
        <authorList>
            <person name="Amaro Gonzalez C."/>
        </authorList>
    </citation>
    <scope>NUCLEOTIDE SEQUENCE</scope>
</reference>
<reference evidence="1" key="2">
    <citation type="journal article" date="2015" name="Fish Shellfish Immunol.">
        <title>Early steps in the European eel (Anguilla anguilla)-Vibrio vulnificus interaction in the gills: Role of the RtxA13 toxin.</title>
        <authorList>
            <person name="Callol A."/>
            <person name="Pajuelo D."/>
            <person name="Ebbesson L."/>
            <person name="Teles M."/>
            <person name="MacKenzie S."/>
            <person name="Amaro C."/>
        </authorList>
    </citation>
    <scope>NUCLEOTIDE SEQUENCE</scope>
</reference>
<sequence length="44" mass="4788">MAITQLPTDITLDWQPGIQVITSGRIKTAIHGSIVVCSIFDCMI</sequence>
<proteinExistence type="predicted"/>
<dbReference type="EMBL" id="GBXM01042670">
    <property type="protein sequence ID" value="JAH65907.1"/>
    <property type="molecule type" value="Transcribed_RNA"/>
</dbReference>
<protein>
    <submittedName>
        <fullName evidence="1">Uncharacterized protein</fullName>
    </submittedName>
</protein>
<name>A0A0E9UJG6_ANGAN</name>
<evidence type="ECO:0000313" key="1">
    <source>
        <dbReference type="EMBL" id="JAH65907.1"/>
    </source>
</evidence>
<dbReference type="EMBL" id="GBXM01025951">
    <property type="protein sequence ID" value="JAH82626.1"/>
    <property type="molecule type" value="Transcribed_RNA"/>
</dbReference>
<dbReference type="EMBL" id="GBXM01033846">
    <property type="protein sequence ID" value="JAH74731.1"/>
    <property type="molecule type" value="Transcribed_RNA"/>
</dbReference>
<accession>A0A0E9UJG6</accession>
<organism evidence="1">
    <name type="scientific">Anguilla anguilla</name>
    <name type="common">European freshwater eel</name>
    <name type="synonym">Muraena anguilla</name>
    <dbReference type="NCBI Taxonomy" id="7936"/>
    <lineage>
        <taxon>Eukaryota</taxon>
        <taxon>Metazoa</taxon>
        <taxon>Chordata</taxon>
        <taxon>Craniata</taxon>
        <taxon>Vertebrata</taxon>
        <taxon>Euteleostomi</taxon>
        <taxon>Actinopterygii</taxon>
        <taxon>Neopterygii</taxon>
        <taxon>Teleostei</taxon>
        <taxon>Anguilliformes</taxon>
        <taxon>Anguillidae</taxon>
        <taxon>Anguilla</taxon>
    </lineage>
</organism>